<dbReference type="Gene3D" id="3.40.50.200">
    <property type="entry name" value="Peptidase S8/S53 domain"/>
    <property type="match status" value="1"/>
</dbReference>
<feature type="signal peptide" evidence="3">
    <location>
        <begin position="1"/>
        <end position="23"/>
    </location>
</feature>
<accession>A0A7W0HP61</accession>
<feature type="transmembrane region" description="Helical" evidence="2">
    <location>
        <begin position="367"/>
        <end position="389"/>
    </location>
</feature>
<feature type="compositionally biased region" description="Basic and acidic residues" evidence="1">
    <location>
        <begin position="65"/>
        <end position="79"/>
    </location>
</feature>
<proteinExistence type="predicted"/>
<evidence type="ECO:0000256" key="3">
    <source>
        <dbReference type="SAM" id="SignalP"/>
    </source>
</evidence>
<sequence>MLTKSVACVTAALALAWAPSAQATRDFAAAQRVTKGAGVTVALLSSGVGWVDGIGDSFKGEHDLLRRTKDPLRRTKQEDGDPAPAASEGTAAPGGPFAGRDPAKVTGTRLAALLTAPTGLVPDANVLSVRVEPDPQDFADPEAMAAWRAADLPGERYLEAIRWAVDHGAGVIVLDSVFPAPDERLREAVGYALDANAVLVTPVRPGQDPRYPAGLPGVLGVAPLGDDGRPVYEARNHAVVLSAPGHPRDLPAPDGSTGAADPGLAAAAQVGAAAAMLQSRFPGITSAQAGQALTATARRPHGAAWKDSADFAYDTAIGFGQVNPAGALIEAERIMSAPAGQAGVPEETVFGGGPPPAPVAAGHDGPLLYGSAALLGAGALLLAGVVLLLRRHSRAGGQGAEVQK</sequence>
<organism evidence="4 5">
    <name type="scientific">Nonomuraea soli</name>
    <dbReference type="NCBI Taxonomy" id="1032476"/>
    <lineage>
        <taxon>Bacteria</taxon>
        <taxon>Bacillati</taxon>
        <taxon>Actinomycetota</taxon>
        <taxon>Actinomycetes</taxon>
        <taxon>Streptosporangiales</taxon>
        <taxon>Streptosporangiaceae</taxon>
        <taxon>Nonomuraea</taxon>
    </lineage>
</organism>
<evidence type="ECO:0000256" key="1">
    <source>
        <dbReference type="SAM" id="MobiDB-lite"/>
    </source>
</evidence>
<dbReference type="GO" id="GO:0006508">
    <property type="term" value="P:proteolysis"/>
    <property type="evidence" value="ECO:0007669"/>
    <property type="project" value="InterPro"/>
</dbReference>
<comment type="caution">
    <text evidence="4">The sequence shown here is derived from an EMBL/GenBank/DDBJ whole genome shotgun (WGS) entry which is preliminary data.</text>
</comment>
<keyword evidence="2" id="KW-1133">Transmembrane helix</keyword>
<gene>
    <name evidence="4" type="ORF">HNR30_001884</name>
</gene>
<protein>
    <recommendedName>
        <fullName evidence="6">S8 family serine peptidase</fullName>
    </recommendedName>
</protein>
<dbReference type="RefSeq" id="WP_181609358.1">
    <property type="nucleotide sequence ID" value="NZ_BAABAM010000006.1"/>
</dbReference>
<dbReference type="AlphaFoldDB" id="A0A7W0HP61"/>
<reference evidence="4 5" key="1">
    <citation type="submission" date="2020-07" db="EMBL/GenBank/DDBJ databases">
        <title>Genomic Encyclopedia of Type Strains, Phase IV (KMG-IV): sequencing the most valuable type-strain genomes for metagenomic binning, comparative biology and taxonomic classification.</title>
        <authorList>
            <person name="Goeker M."/>
        </authorList>
    </citation>
    <scope>NUCLEOTIDE SEQUENCE [LARGE SCALE GENOMIC DNA]</scope>
    <source>
        <strain evidence="4 5">DSM 45533</strain>
    </source>
</reference>
<keyword evidence="2" id="KW-0472">Membrane</keyword>
<evidence type="ECO:0000313" key="5">
    <source>
        <dbReference type="Proteomes" id="UP000530928"/>
    </source>
</evidence>
<dbReference type="Proteomes" id="UP000530928">
    <property type="component" value="Unassembled WGS sequence"/>
</dbReference>
<evidence type="ECO:0008006" key="6">
    <source>
        <dbReference type="Google" id="ProtNLM"/>
    </source>
</evidence>
<keyword evidence="3" id="KW-0732">Signal</keyword>
<dbReference type="InterPro" id="IPR036852">
    <property type="entry name" value="Peptidase_S8/S53_dom_sf"/>
</dbReference>
<name>A0A7W0HP61_9ACTN</name>
<dbReference type="SUPFAM" id="SSF52743">
    <property type="entry name" value="Subtilisin-like"/>
    <property type="match status" value="1"/>
</dbReference>
<keyword evidence="5" id="KW-1185">Reference proteome</keyword>
<evidence type="ECO:0000313" key="4">
    <source>
        <dbReference type="EMBL" id="MBA2890543.1"/>
    </source>
</evidence>
<keyword evidence="2" id="KW-0812">Transmembrane</keyword>
<feature type="chain" id="PRO_5031405686" description="S8 family serine peptidase" evidence="3">
    <location>
        <begin position="24"/>
        <end position="404"/>
    </location>
</feature>
<dbReference type="GO" id="GO:0004252">
    <property type="term" value="F:serine-type endopeptidase activity"/>
    <property type="evidence" value="ECO:0007669"/>
    <property type="project" value="InterPro"/>
</dbReference>
<dbReference type="EMBL" id="JACDUR010000002">
    <property type="protein sequence ID" value="MBA2890543.1"/>
    <property type="molecule type" value="Genomic_DNA"/>
</dbReference>
<feature type="region of interest" description="Disordered" evidence="1">
    <location>
        <begin position="65"/>
        <end position="101"/>
    </location>
</feature>
<evidence type="ECO:0000256" key="2">
    <source>
        <dbReference type="SAM" id="Phobius"/>
    </source>
</evidence>